<accession>C6G4E3</accession>
<dbReference type="AlphaFoldDB" id="C6G4E3"/>
<feature type="signal peptide" evidence="2">
    <location>
        <begin position="1"/>
        <end position="23"/>
    </location>
</feature>
<evidence type="ECO:0000256" key="2">
    <source>
        <dbReference type="SAM" id="SignalP"/>
    </source>
</evidence>
<reference evidence="3" key="1">
    <citation type="journal article" date="2009" name="BMC Genomics">
        <title>Analysis of salivary transcripts and antigens of the sand fly Phlebotomus arabicus.</title>
        <authorList>
            <person name="Hostomska J."/>
            <person name="Volfova V."/>
            <person name="Mu J."/>
            <person name="Garfield M."/>
            <person name="Rohousova I."/>
            <person name="Volf P."/>
            <person name="Valenzuela J.G."/>
            <person name="Jochim R.C."/>
        </authorList>
    </citation>
    <scope>NUCLEOTIDE SEQUENCE</scope>
    <source>
        <tissue evidence="3">Salivary gland</tissue>
    </source>
</reference>
<feature type="chain" id="PRO_5002965623" evidence="2">
    <location>
        <begin position="24"/>
        <end position="48"/>
    </location>
</feature>
<proteinExistence type="evidence at transcript level"/>
<evidence type="ECO:0000313" key="3">
    <source>
        <dbReference type="EMBL" id="ACS93512.1"/>
    </source>
</evidence>
<dbReference type="EMBL" id="FJ538099">
    <property type="protein sequence ID" value="ACS93512.1"/>
    <property type="molecule type" value="mRNA"/>
</dbReference>
<organism evidence="3">
    <name type="scientific">Phlebotomus arabicus</name>
    <dbReference type="NCBI Taxonomy" id="578135"/>
    <lineage>
        <taxon>Eukaryota</taxon>
        <taxon>Metazoa</taxon>
        <taxon>Ecdysozoa</taxon>
        <taxon>Arthropoda</taxon>
        <taxon>Hexapoda</taxon>
        <taxon>Insecta</taxon>
        <taxon>Pterygota</taxon>
        <taxon>Neoptera</taxon>
        <taxon>Endopterygota</taxon>
        <taxon>Diptera</taxon>
        <taxon>Nematocera</taxon>
        <taxon>Psychodoidea</taxon>
        <taxon>Psychodidae</taxon>
        <taxon>Phlebotomus</taxon>
        <taxon>Adlerius</taxon>
    </lineage>
</organism>
<feature type="region of interest" description="Disordered" evidence="1">
    <location>
        <begin position="24"/>
        <end position="48"/>
    </location>
</feature>
<keyword evidence="2" id="KW-0732">Signal</keyword>
<evidence type="ECO:0000256" key="1">
    <source>
        <dbReference type="SAM" id="MobiDB-lite"/>
    </source>
</evidence>
<sequence>MKYFTLNFLLLVIIMTMVYFSEAAPGKKPSQPAKPSNQRPPRSARTPI</sequence>
<protein>
    <submittedName>
        <fullName evidence="3">2.7 kDa salivary peptide</fullName>
    </submittedName>
</protein>
<name>C6G4E3_9DIPT</name>